<keyword evidence="3" id="KW-1015">Disulfide bond</keyword>
<evidence type="ECO:0000259" key="7">
    <source>
        <dbReference type="PROSITE" id="PS50240"/>
    </source>
</evidence>
<protein>
    <recommendedName>
        <fullName evidence="4">Phenoloxidase-activating factor 2</fullName>
    </recommendedName>
    <alternativeName>
        <fullName evidence="5">Prophenoloxidase-activating factor II</fullName>
    </alternativeName>
</protein>
<keyword evidence="6" id="KW-0732">Signal</keyword>
<evidence type="ECO:0000256" key="2">
    <source>
        <dbReference type="ARBA" id="ARBA00022525"/>
    </source>
</evidence>
<accession>A0A9P0CX42</accession>
<evidence type="ECO:0000256" key="6">
    <source>
        <dbReference type="SAM" id="SignalP"/>
    </source>
</evidence>
<dbReference type="PANTHER" id="PTHR24258:SF129">
    <property type="entry name" value="LP15124P-RELATED"/>
    <property type="match status" value="1"/>
</dbReference>
<dbReference type="GO" id="GO:0004252">
    <property type="term" value="F:serine-type endopeptidase activity"/>
    <property type="evidence" value="ECO:0007669"/>
    <property type="project" value="InterPro"/>
</dbReference>
<dbReference type="Pfam" id="PF18322">
    <property type="entry name" value="CLIP_1"/>
    <property type="match status" value="1"/>
</dbReference>
<dbReference type="Gene3D" id="2.40.10.10">
    <property type="entry name" value="Trypsin-like serine proteases"/>
    <property type="match status" value="2"/>
</dbReference>
<sequence>MDLIHFLFLILLGFYSLDKVNTIAGGNKNRISEKENQHCVCVPYWQCKEDYSGLVEDGGEVMDIRMADSDFEIPCSNDFDVCCPVECGKRKNTINDILSEKIFDGKYFGFRILGNNNEAEFGEFPWMLGILEGQIYRCGASLIHPQVAITAAHCVSRKGPFNIRAGEWNWKIKSEPLPHQDQIPKKIIIHPNFHSPSLRNDIAIIILKSPFKLSENIGLICLPSQGTQFDMQRCVAAGWGKNSHQKGTYQSTLKKVDLPIVPRSKCLKTLQEVRLGPYFDLHKSFICAGGEANKDTCKGDGGSPLMCPILGRPGKYHQVGIVSWGLTCGLQDTPGVYVNVGLFIEWIDMVLKVHGFDPTVYKYQRRRRRSV</sequence>
<name>A0A9P0CX42_9CUCU</name>
<proteinExistence type="predicted"/>
<dbReference type="InterPro" id="IPR018114">
    <property type="entry name" value="TRYPSIN_HIS"/>
</dbReference>
<dbReference type="PANTHER" id="PTHR24258">
    <property type="entry name" value="SERINE PROTEASE-RELATED"/>
    <property type="match status" value="1"/>
</dbReference>
<dbReference type="PROSITE" id="PS00134">
    <property type="entry name" value="TRYPSIN_HIS"/>
    <property type="match status" value="1"/>
</dbReference>
<evidence type="ECO:0000313" key="8">
    <source>
        <dbReference type="EMBL" id="CAH1108098.1"/>
    </source>
</evidence>
<dbReference type="InterPro" id="IPR043504">
    <property type="entry name" value="Peptidase_S1_PA_chymotrypsin"/>
</dbReference>
<dbReference type="OrthoDB" id="6261922at2759"/>
<feature type="chain" id="PRO_5040208078" description="Phenoloxidase-activating factor 2" evidence="6">
    <location>
        <begin position="23"/>
        <end position="371"/>
    </location>
</feature>
<dbReference type="PROSITE" id="PS50240">
    <property type="entry name" value="TRYPSIN_DOM"/>
    <property type="match status" value="1"/>
</dbReference>
<dbReference type="FunFam" id="2.40.10.10:FF:000038">
    <property type="entry name" value="Serine protease"/>
    <property type="match status" value="1"/>
</dbReference>
<dbReference type="EMBL" id="OV651815">
    <property type="protein sequence ID" value="CAH1108098.1"/>
    <property type="molecule type" value="Genomic_DNA"/>
</dbReference>
<dbReference type="SUPFAM" id="SSF50494">
    <property type="entry name" value="Trypsin-like serine proteases"/>
    <property type="match status" value="1"/>
</dbReference>
<evidence type="ECO:0000256" key="5">
    <source>
        <dbReference type="ARBA" id="ARBA00076468"/>
    </source>
</evidence>
<dbReference type="InterPro" id="IPR001254">
    <property type="entry name" value="Trypsin_dom"/>
</dbReference>
<gene>
    <name evidence="8" type="ORF">PSYICH_LOCUS9124</name>
</gene>
<dbReference type="GO" id="GO:0005576">
    <property type="term" value="C:extracellular region"/>
    <property type="evidence" value="ECO:0007669"/>
    <property type="project" value="UniProtKB-SubCell"/>
</dbReference>
<dbReference type="CDD" id="cd00190">
    <property type="entry name" value="Tryp_SPc"/>
    <property type="match status" value="1"/>
</dbReference>
<dbReference type="Proteomes" id="UP001153636">
    <property type="component" value="Chromosome 3"/>
</dbReference>
<dbReference type="GO" id="GO:0006508">
    <property type="term" value="P:proteolysis"/>
    <property type="evidence" value="ECO:0007669"/>
    <property type="project" value="InterPro"/>
</dbReference>
<dbReference type="InterPro" id="IPR001314">
    <property type="entry name" value="Peptidase_S1A"/>
</dbReference>
<comment type="subcellular location">
    <subcellularLocation>
        <location evidence="1">Secreted</location>
    </subcellularLocation>
</comment>
<evidence type="ECO:0000256" key="1">
    <source>
        <dbReference type="ARBA" id="ARBA00004613"/>
    </source>
</evidence>
<dbReference type="InterPro" id="IPR041515">
    <property type="entry name" value="PPAF-2-like_Clip"/>
</dbReference>
<keyword evidence="2" id="KW-0964">Secreted</keyword>
<evidence type="ECO:0000256" key="3">
    <source>
        <dbReference type="ARBA" id="ARBA00023157"/>
    </source>
</evidence>
<feature type="domain" description="Peptidase S1" evidence="7">
    <location>
        <begin position="112"/>
        <end position="352"/>
    </location>
</feature>
<feature type="signal peptide" evidence="6">
    <location>
        <begin position="1"/>
        <end position="22"/>
    </location>
</feature>
<dbReference type="Pfam" id="PF00089">
    <property type="entry name" value="Trypsin"/>
    <property type="match status" value="1"/>
</dbReference>
<organism evidence="8 9">
    <name type="scientific">Psylliodes chrysocephalus</name>
    <dbReference type="NCBI Taxonomy" id="3402493"/>
    <lineage>
        <taxon>Eukaryota</taxon>
        <taxon>Metazoa</taxon>
        <taxon>Ecdysozoa</taxon>
        <taxon>Arthropoda</taxon>
        <taxon>Hexapoda</taxon>
        <taxon>Insecta</taxon>
        <taxon>Pterygota</taxon>
        <taxon>Neoptera</taxon>
        <taxon>Endopterygota</taxon>
        <taxon>Coleoptera</taxon>
        <taxon>Polyphaga</taxon>
        <taxon>Cucujiformia</taxon>
        <taxon>Chrysomeloidea</taxon>
        <taxon>Chrysomelidae</taxon>
        <taxon>Galerucinae</taxon>
        <taxon>Alticini</taxon>
        <taxon>Psylliodes</taxon>
    </lineage>
</organism>
<keyword evidence="9" id="KW-1185">Reference proteome</keyword>
<evidence type="ECO:0000256" key="4">
    <source>
        <dbReference type="ARBA" id="ARBA00068096"/>
    </source>
</evidence>
<dbReference type="AlphaFoldDB" id="A0A9P0CX42"/>
<evidence type="ECO:0000313" key="9">
    <source>
        <dbReference type="Proteomes" id="UP001153636"/>
    </source>
</evidence>
<dbReference type="PRINTS" id="PR00722">
    <property type="entry name" value="CHYMOTRYPSIN"/>
</dbReference>
<dbReference type="InterPro" id="IPR009003">
    <property type="entry name" value="Peptidase_S1_PA"/>
</dbReference>
<reference evidence="8" key="1">
    <citation type="submission" date="2022-01" db="EMBL/GenBank/DDBJ databases">
        <authorList>
            <person name="King R."/>
        </authorList>
    </citation>
    <scope>NUCLEOTIDE SEQUENCE</scope>
</reference>
<dbReference type="SMART" id="SM00020">
    <property type="entry name" value="Tryp_SPc"/>
    <property type="match status" value="1"/>
</dbReference>